<feature type="active site" description="Charge relay system" evidence="5 6">
    <location>
        <position position="448"/>
    </location>
</feature>
<dbReference type="PROSITE" id="PS00137">
    <property type="entry name" value="SUBTILASE_HIS"/>
    <property type="match status" value="1"/>
</dbReference>
<evidence type="ECO:0000256" key="7">
    <source>
        <dbReference type="SAM" id="Phobius"/>
    </source>
</evidence>
<comment type="similarity">
    <text evidence="1 6">Belongs to the peptidase S8 family.</text>
</comment>
<keyword evidence="7" id="KW-0472">Membrane</keyword>
<dbReference type="SUPFAM" id="SSF52743">
    <property type="entry name" value="Subtilisin-like"/>
    <property type="match status" value="1"/>
</dbReference>
<dbReference type="GO" id="GO:0004252">
    <property type="term" value="F:serine-type endopeptidase activity"/>
    <property type="evidence" value="ECO:0007669"/>
    <property type="project" value="UniProtKB-UniRule"/>
</dbReference>
<feature type="active site" description="Charge relay system" evidence="5 6">
    <location>
        <position position="751"/>
    </location>
</feature>
<dbReference type="STRING" id="5762.D2W3E2"/>
<evidence type="ECO:0000313" key="9">
    <source>
        <dbReference type="EMBL" id="EFC36402.1"/>
    </source>
</evidence>
<dbReference type="OrthoDB" id="10256524at2759"/>
<dbReference type="Pfam" id="PF00041">
    <property type="entry name" value="fn3"/>
    <property type="match status" value="1"/>
</dbReference>
<dbReference type="InterPro" id="IPR015500">
    <property type="entry name" value="Peptidase_S8_subtilisin-rel"/>
</dbReference>
<dbReference type="InterPro" id="IPR023828">
    <property type="entry name" value="Peptidase_S8_Ser-AS"/>
</dbReference>
<evidence type="ECO:0000256" key="3">
    <source>
        <dbReference type="ARBA" id="ARBA00022801"/>
    </source>
</evidence>
<dbReference type="PANTHER" id="PTHR43399:SF4">
    <property type="entry name" value="CELL WALL-ASSOCIATED PROTEASE"/>
    <property type="match status" value="1"/>
</dbReference>
<evidence type="ECO:0000259" key="8">
    <source>
        <dbReference type="PROSITE" id="PS50853"/>
    </source>
</evidence>
<dbReference type="PANTHER" id="PTHR43399">
    <property type="entry name" value="SUBTILISIN-RELATED"/>
    <property type="match status" value="1"/>
</dbReference>
<dbReference type="Gene3D" id="2.60.120.380">
    <property type="match status" value="1"/>
</dbReference>
<evidence type="ECO:0000256" key="6">
    <source>
        <dbReference type="PROSITE-ProRule" id="PRU01240"/>
    </source>
</evidence>
<dbReference type="KEGG" id="ngr:NAEGRDRAFT_75914"/>
<dbReference type="PRINTS" id="PR00723">
    <property type="entry name" value="SUBTILISIN"/>
</dbReference>
<dbReference type="InterPro" id="IPR013783">
    <property type="entry name" value="Ig-like_fold"/>
</dbReference>
<dbReference type="Proteomes" id="UP000006671">
    <property type="component" value="Unassembled WGS sequence"/>
</dbReference>
<keyword evidence="7" id="KW-0812">Transmembrane</keyword>
<protein>
    <submittedName>
        <fullName evidence="9">Predicted protein</fullName>
    </submittedName>
</protein>
<dbReference type="GO" id="GO:0006508">
    <property type="term" value="P:proteolysis"/>
    <property type="evidence" value="ECO:0007669"/>
    <property type="project" value="UniProtKB-KW"/>
</dbReference>
<keyword evidence="7" id="KW-1133">Transmembrane helix</keyword>
<keyword evidence="10" id="KW-1185">Reference proteome</keyword>
<feature type="active site" description="Charge relay system" evidence="5 6">
    <location>
        <position position="402"/>
    </location>
</feature>
<dbReference type="SMART" id="SM00060">
    <property type="entry name" value="FN3"/>
    <property type="match status" value="1"/>
</dbReference>
<accession>D2W3E2</accession>
<evidence type="ECO:0000256" key="2">
    <source>
        <dbReference type="ARBA" id="ARBA00022670"/>
    </source>
</evidence>
<evidence type="ECO:0000256" key="4">
    <source>
        <dbReference type="ARBA" id="ARBA00022825"/>
    </source>
</evidence>
<evidence type="ECO:0000313" key="10">
    <source>
        <dbReference type="Proteomes" id="UP000006671"/>
    </source>
</evidence>
<keyword evidence="4 6" id="KW-0720">Serine protease</keyword>
<dbReference type="Gene3D" id="3.40.50.200">
    <property type="entry name" value="Peptidase S8/S53 domain"/>
    <property type="match status" value="1"/>
</dbReference>
<evidence type="ECO:0000256" key="5">
    <source>
        <dbReference type="PIRSR" id="PIRSR615500-1"/>
    </source>
</evidence>
<dbReference type="InterPro" id="IPR036852">
    <property type="entry name" value="Peptidase_S8/S53_dom_sf"/>
</dbReference>
<reference evidence="9 10" key="1">
    <citation type="journal article" date="2010" name="Cell">
        <title>The genome of Naegleria gruberi illuminates early eukaryotic versatility.</title>
        <authorList>
            <person name="Fritz-Laylin L.K."/>
            <person name="Prochnik S.E."/>
            <person name="Ginger M.L."/>
            <person name="Dacks J.B."/>
            <person name="Carpenter M.L."/>
            <person name="Field M.C."/>
            <person name="Kuo A."/>
            <person name="Paredez A."/>
            <person name="Chapman J."/>
            <person name="Pham J."/>
            <person name="Shu S."/>
            <person name="Neupane R."/>
            <person name="Cipriano M."/>
            <person name="Mancuso J."/>
            <person name="Tu H."/>
            <person name="Salamov A."/>
            <person name="Lindquist E."/>
            <person name="Shapiro H."/>
            <person name="Lucas S."/>
            <person name="Grigoriev I.V."/>
            <person name="Cande W.Z."/>
            <person name="Fulton C."/>
            <person name="Rokhsar D.S."/>
            <person name="Dawson S.C."/>
        </authorList>
    </citation>
    <scope>NUCLEOTIDE SEQUENCE [LARGE SCALE GENOMIC DNA]</scope>
    <source>
        <strain evidence="9 10">NEG-M</strain>
    </source>
</reference>
<organism evidence="10">
    <name type="scientific">Naegleria gruberi</name>
    <name type="common">Amoeba</name>
    <dbReference type="NCBI Taxonomy" id="5762"/>
    <lineage>
        <taxon>Eukaryota</taxon>
        <taxon>Discoba</taxon>
        <taxon>Heterolobosea</taxon>
        <taxon>Tetramitia</taxon>
        <taxon>Eutetramitia</taxon>
        <taxon>Vahlkampfiidae</taxon>
        <taxon>Naegleria</taxon>
    </lineage>
</organism>
<dbReference type="CDD" id="cd04842">
    <property type="entry name" value="Peptidases_S8_Kp43_protease"/>
    <property type="match status" value="1"/>
</dbReference>
<dbReference type="InterPro" id="IPR036116">
    <property type="entry name" value="FN3_sf"/>
</dbReference>
<dbReference type="SUPFAM" id="SSF49265">
    <property type="entry name" value="Fibronectin type III"/>
    <property type="match status" value="1"/>
</dbReference>
<gene>
    <name evidence="9" type="ORF">NAEGRDRAFT_75914</name>
</gene>
<dbReference type="InterPro" id="IPR051048">
    <property type="entry name" value="Peptidase_S8/S53_subtilisin"/>
</dbReference>
<dbReference type="InterPro" id="IPR022398">
    <property type="entry name" value="Peptidase_S8_His-AS"/>
</dbReference>
<name>D2W3E2_NAEGR</name>
<proteinExistence type="inferred from homology"/>
<dbReference type="InterPro" id="IPR000209">
    <property type="entry name" value="Peptidase_S8/S53_dom"/>
</dbReference>
<dbReference type="PROSITE" id="PS51892">
    <property type="entry name" value="SUBTILASE"/>
    <property type="match status" value="1"/>
</dbReference>
<dbReference type="InParanoid" id="D2W3E2"/>
<dbReference type="Gene3D" id="2.60.40.10">
    <property type="entry name" value="Immunoglobulins"/>
    <property type="match status" value="1"/>
</dbReference>
<dbReference type="CDD" id="cd00063">
    <property type="entry name" value="FN3"/>
    <property type="match status" value="1"/>
</dbReference>
<dbReference type="VEuPathDB" id="AmoebaDB:NAEGRDRAFT_75914"/>
<keyword evidence="2 6" id="KW-0645">Protease</keyword>
<dbReference type="InterPro" id="IPR003961">
    <property type="entry name" value="FN3_dom"/>
</dbReference>
<keyword evidence="3 6" id="KW-0378">Hydrolase</keyword>
<sequence>MLEEQNNNIHQQDDAAVAELKKQRQSYVSYMIVVALVIAIATVGVVSYSFIPSLLSSKYIGKESNIPPAQDVEEFLKLKMKKYPNGPTIKFKSFMNEENTISQNEMSFGYSLTSENNLALSRAKLLALTNAVKRQLPTGEEIIEEPKRQFIVKLKSKSISKVSIMNMLETSLEKNEEPAFTKDAVKFNNILAPGVVSIVAKASDLLEHIGQDNSIEWIGEYENRFKSTLNFKKIQQKASEMKRNPPKVDNARRNVFNATQKLSSKSTPFGLDPNMVEVIISLVPSLEAIRAGTEMEEAENFANQFNKILAESYVSGIQYKPMKVLDQTKCGLSFSPLIASRVGDLLMENQNVHFIERKLFLTLQNRYAQKLMQNIDPSATSPDSPMYALGITGTNQVVAIADTGLDFDNCFFSDSSRPMTFDTMNSLRRKVVYYKTTYADNYDGVDGHGTHVCGSVAGSIENADLNTGLNQYHGVAPGAKIFFTDLEKTSQPGSLMIPDPISNLFSVPYSMGARIFSNSFGCGPESLVDCAYNCQSCKLRVSIQGYDEGQVVTNEDCKLIFGVPTCCEACNVYNTQCQDTDTFLWNNKEAIILFSQGNSGAISEFGNTGYPAVSKNTLTVGAHQTSNAGYVDGVNYDDFLHKMQQAGLPWTSTAECCAYSGYNKDEVRAYCCPSAIKTGYSSQPNNYNENNLASFSSRGPAMGGRIKPDVVGVGQTVISTHSDGTTTSKNCGTQSPQLNNNAALYLLSGTSMATPITAGAVALVRQFFQKTLSISNPSGTLLKAAIINSASPLTGTVAYSNDETSRFNIKQKYGSPNFYDGFGKVQLGGLLNDKYNNPVTLVFADNTFTSQAQTARLCLRLKKTVTAKSVFRTTVTWYDYPGSTSVQGGLVHDLDIYANTYVQSLSTGATSGLSIFIANGKTDFGDSENNVEKLEIDPITNPSNADSSLMLSIQIMNFGIMSGQSQSFSFISSIANGFWEQLSPSACIFKTSYDTTASVQSTVNVPRSVNVSDVLPPSNIQITRVTPDTIQLHWEKPNQMDYDFHVMYDSTVLNTKDTTISITGLKAGVSYNLHIFSSIENVLSTKVSMTVSTLSPRIVTATSGQSITLRSSMVFNFEVPQGGKMIVDMPDTFKLEETIARGLVDPNFNILDLGTGDYLQFSTMEKNTTDGIIQVTFAQTVPVTECVFTIKATTTAIRDLDNFANVKTFGVDGSQIELNTLPLPKLINPENPNPNNDSFTPMPVNPRPIIPSFSYVTNNTEEALRGLSISTGVLAGATALALVGVLVIGIILVWFVCKNKRKPTQQTATPSSMVVEEDSSVYYRKDQRLE</sequence>
<dbReference type="RefSeq" id="XP_002669146.1">
    <property type="nucleotide sequence ID" value="XM_002669100.1"/>
</dbReference>
<dbReference type="PROSITE" id="PS00138">
    <property type="entry name" value="SUBTILASE_SER"/>
    <property type="match status" value="1"/>
</dbReference>
<dbReference type="Pfam" id="PF00082">
    <property type="entry name" value="Peptidase_S8"/>
    <property type="match status" value="1"/>
</dbReference>
<feature type="transmembrane region" description="Helical" evidence="7">
    <location>
        <begin position="1273"/>
        <end position="1297"/>
    </location>
</feature>
<feature type="domain" description="Fibronectin type-III" evidence="8">
    <location>
        <begin position="1016"/>
        <end position="1097"/>
    </location>
</feature>
<dbReference type="PROSITE" id="PS50853">
    <property type="entry name" value="FN3"/>
    <property type="match status" value="1"/>
</dbReference>
<feature type="transmembrane region" description="Helical" evidence="7">
    <location>
        <begin position="27"/>
        <end position="51"/>
    </location>
</feature>
<dbReference type="EMBL" id="GG738931">
    <property type="protein sequence ID" value="EFC36402.1"/>
    <property type="molecule type" value="Genomic_DNA"/>
</dbReference>
<dbReference type="GeneID" id="8862287"/>
<evidence type="ECO:0000256" key="1">
    <source>
        <dbReference type="ARBA" id="ARBA00011073"/>
    </source>
</evidence>
<dbReference type="InterPro" id="IPR034058">
    <property type="entry name" value="TagA/B/C/D_pept_dom"/>
</dbReference>